<evidence type="ECO:0000259" key="1">
    <source>
        <dbReference type="Pfam" id="PF00092"/>
    </source>
</evidence>
<dbReference type="SUPFAM" id="SSF53300">
    <property type="entry name" value="vWA-like"/>
    <property type="match status" value="1"/>
</dbReference>
<dbReference type="Gene3D" id="3.40.50.410">
    <property type="entry name" value="von Willebrand factor, type A domain"/>
    <property type="match status" value="1"/>
</dbReference>
<evidence type="ECO:0000313" key="3">
    <source>
        <dbReference type="EMBL" id="CAF4192439.1"/>
    </source>
</evidence>
<reference evidence="3" key="1">
    <citation type="submission" date="2021-02" db="EMBL/GenBank/DDBJ databases">
        <authorList>
            <person name="Nowell W R."/>
        </authorList>
    </citation>
    <scope>NUCLEOTIDE SEQUENCE</scope>
</reference>
<dbReference type="Proteomes" id="UP000677228">
    <property type="component" value="Unassembled WGS sequence"/>
</dbReference>
<proteinExistence type="predicted"/>
<dbReference type="InterPro" id="IPR002035">
    <property type="entry name" value="VWF_A"/>
</dbReference>
<evidence type="ECO:0000313" key="2">
    <source>
        <dbReference type="EMBL" id="CAF1384274.1"/>
    </source>
</evidence>
<feature type="domain" description="VWFA" evidence="1">
    <location>
        <begin position="220"/>
        <end position="368"/>
    </location>
</feature>
<accession>A0A8S2RYM5</accession>
<protein>
    <recommendedName>
        <fullName evidence="1">VWFA domain-containing protein</fullName>
    </recommendedName>
</protein>
<dbReference type="AlphaFoldDB" id="A0A8S2RYM5"/>
<dbReference type="EMBL" id="CAJNOK010024995">
    <property type="protein sequence ID" value="CAF1384274.1"/>
    <property type="molecule type" value="Genomic_DNA"/>
</dbReference>
<gene>
    <name evidence="2" type="ORF">OVA965_LOCUS32258</name>
    <name evidence="3" type="ORF">TMI583_LOCUS33111</name>
</gene>
<dbReference type="CDD" id="cd00198">
    <property type="entry name" value="vWFA"/>
    <property type="match status" value="1"/>
</dbReference>
<dbReference type="InterPro" id="IPR036465">
    <property type="entry name" value="vWFA_dom_sf"/>
</dbReference>
<evidence type="ECO:0000313" key="4">
    <source>
        <dbReference type="Proteomes" id="UP000682733"/>
    </source>
</evidence>
<dbReference type="EMBL" id="CAJOBA010046693">
    <property type="protein sequence ID" value="CAF4192439.1"/>
    <property type="molecule type" value="Genomic_DNA"/>
</dbReference>
<dbReference type="Pfam" id="PF00092">
    <property type="entry name" value="VWA"/>
    <property type="match status" value="1"/>
</dbReference>
<organism evidence="3 4">
    <name type="scientific">Didymodactylos carnosus</name>
    <dbReference type="NCBI Taxonomy" id="1234261"/>
    <lineage>
        <taxon>Eukaryota</taxon>
        <taxon>Metazoa</taxon>
        <taxon>Spiralia</taxon>
        <taxon>Gnathifera</taxon>
        <taxon>Rotifera</taxon>
        <taxon>Eurotatoria</taxon>
        <taxon>Bdelloidea</taxon>
        <taxon>Philodinida</taxon>
        <taxon>Philodinidae</taxon>
        <taxon>Didymodactylos</taxon>
    </lineage>
</organism>
<comment type="caution">
    <text evidence="3">The sequence shown here is derived from an EMBL/GenBank/DDBJ whole genome shotgun (WGS) entry which is preliminary data.</text>
</comment>
<dbReference type="Proteomes" id="UP000682733">
    <property type="component" value="Unassembled WGS sequence"/>
</dbReference>
<sequence length="399" mass="45817">MALVLYNYLVGEPVSKILAFNEKSYRLKENGSQVFEQSRKSSSKLAELTIHMKSIYDLCSITNLVTFLNAVIVRKEGVCEELLERDSTFVNCDKKGTYKRLLIKACGCSEHCQMGHQYRGMAGYKFEVSNEASLFMCEDLKDKQVLIVSGVRKTWAEFKNDHSDWDFDTTSLSENDLNRLRGKYAIIWQKIGGQLCQEYHMEYVMHNSNQTETIPCHYIMLLDASSSMKGQPWNDLIEVVTIFIRLRLAAAMGDRVTILVFNDSVAPVYVNEELQAINITRIQYKGHGTNFAAAFRYVPRVIDQLCHDRNFQHFQNVIIFMSDGEASYPAEELNIICNQFRSVITKFWTVALGTRQKNVLSLINSTMDGEYRNKKESCDLVQAYAEIAQNNLVRNDKQQ</sequence>
<name>A0A8S2RYM5_9BILA</name>